<organism evidence="1 2">
    <name type="scientific">Streptomyces hokutonensis</name>
    <dbReference type="NCBI Taxonomy" id="1306990"/>
    <lineage>
        <taxon>Bacteria</taxon>
        <taxon>Bacillati</taxon>
        <taxon>Actinomycetota</taxon>
        <taxon>Actinomycetes</taxon>
        <taxon>Kitasatosporales</taxon>
        <taxon>Streptomycetaceae</taxon>
        <taxon>Streptomyces</taxon>
    </lineage>
</organism>
<keyword evidence="2" id="KW-1185">Reference proteome</keyword>
<name>A0ABW6MHV4_9ACTN</name>
<evidence type="ECO:0008006" key="3">
    <source>
        <dbReference type="Google" id="ProtNLM"/>
    </source>
</evidence>
<sequence>MTDWLVLAGCFVIAVTAWLLDDRVRGAAADRRLESFVAEDRSSAVVEPHVVEQLGPLALGVLNGQDHWAVRQGAVASLVAAGALRRTSPDRSGQKRWMSGGRLPEDADDLERELWTEALPLHVRNAAYSPRQSTGEYLWELRVPNGRQHMETAESRLIREGFTRPRFETVPGLPLLRGRWSAIAAAAVVPAVTVLLLDQAWIRAVLAFVIGSVALRQAFPDGPAVPRQLPVVTGKGEAALRVARERYAELDPATRPASEPYDPDQVRTAVALYGSAVLDRVDDRIMTDWSRPAPEFVDGPGE</sequence>
<dbReference type="Proteomes" id="UP001601303">
    <property type="component" value="Unassembled WGS sequence"/>
</dbReference>
<proteinExistence type="predicted"/>
<accession>A0ABW6MHV4</accession>
<comment type="caution">
    <text evidence="1">The sequence shown here is derived from an EMBL/GenBank/DDBJ whole genome shotgun (WGS) entry which is preliminary data.</text>
</comment>
<dbReference type="RefSeq" id="WP_388114457.1">
    <property type="nucleotide sequence ID" value="NZ_JBIAHM010000021.1"/>
</dbReference>
<evidence type="ECO:0000313" key="2">
    <source>
        <dbReference type="Proteomes" id="UP001601303"/>
    </source>
</evidence>
<gene>
    <name evidence="1" type="ORF">ACFYNQ_45120</name>
</gene>
<dbReference type="EMBL" id="JBIAHM010000021">
    <property type="protein sequence ID" value="MFE9605709.1"/>
    <property type="molecule type" value="Genomic_DNA"/>
</dbReference>
<evidence type="ECO:0000313" key="1">
    <source>
        <dbReference type="EMBL" id="MFE9605709.1"/>
    </source>
</evidence>
<reference evidence="1 2" key="1">
    <citation type="submission" date="2024-10" db="EMBL/GenBank/DDBJ databases">
        <title>The Natural Products Discovery Center: Release of the First 8490 Sequenced Strains for Exploring Actinobacteria Biosynthetic Diversity.</title>
        <authorList>
            <person name="Kalkreuter E."/>
            <person name="Kautsar S.A."/>
            <person name="Yang D."/>
            <person name="Bader C.D."/>
            <person name="Teijaro C.N."/>
            <person name="Fluegel L."/>
            <person name="Davis C.M."/>
            <person name="Simpson J.R."/>
            <person name="Lauterbach L."/>
            <person name="Steele A.D."/>
            <person name="Gui C."/>
            <person name="Meng S."/>
            <person name="Li G."/>
            <person name="Viehrig K."/>
            <person name="Ye F."/>
            <person name="Su P."/>
            <person name="Kiefer A.F."/>
            <person name="Nichols A."/>
            <person name="Cepeda A.J."/>
            <person name="Yan W."/>
            <person name="Fan B."/>
            <person name="Jiang Y."/>
            <person name="Adhikari A."/>
            <person name="Zheng C.-J."/>
            <person name="Schuster L."/>
            <person name="Cowan T.M."/>
            <person name="Smanski M.J."/>
            <person name="Chevrette M.G."/>
            <person name="De Carvalho L.P.S."/>
            <person name="Shen B."/>
        </authorList>
    </citation>
    <scope>NUCLEOTIDE SEQUENCE [LARGE SCALE GENOMIC DNA]</scope>
    <source>
        <strain evidence="1 2">NPDC006488</strain>
    </source>
</reference>
<protein>
    <recommendedName>
        <fullName evidence="3">TIGR04222 domain-containing membrane protein</fullName>
    </recommendedName>
</protein>